<dbReference type="InterPro" id="IPR020846">
    <property type="entry name" value="MFS_dom"/>
</dbReference>
<evidence type="ECO:0000256" key="1">
    <source>
        <dbReference type="ARBA" id="ARBA00022692"/>
    </source>
</evidence>
<feature type="transmembrane region" description="Helical" evidence="5">
    <location>
        <begin position="131"/>
        <end position="154"/>
    </location>
</feature>
<comment type="caution">
    <text evidence="7">The sequence shown here is derived from an EMBL/GenBank/DDBJ whole genome shotgun (WGS) entry which is preliminary data.</text>
</comment>
<evidence type="ECO:0000256" key="5">
    <source>
        <dbReference type="SAM" id="Phobius"/>
    </source>
</evidence>
<sequence length="426" mass="45972">MARGLSSILVILVSLILFLSANSLLGTLLAVRMTDEGWGAQYIGPILAFHSIGFVMGTLYCPRLINRVGHIRSFAALAAIAAAAALIHVMQVDGITWALLRLVVGFCAAGLMTVMESWINDRTDNAMRGTIMAFYMAAYYLSLGGGQFILGFGNPNAPELFMIVTLLTVLSLVPLALTHSPAPHLEEHERMGFGVLYRLSPVGMIGAIIAGTVMSSFMALGPVYAHGIGLSVPEISLFMGLVVFGGMLLQWPAGHISDRLDRRKVIVTLTMLACIPCLMLTFVPGLDFVMLLVLSGLFMGLISSLYPLSVALVNDYLHSHQVVSASATLLLSFGIGTVIGPVVGSLAIDVFGPPGLFLFVSSCLIMLTLYSVFRMLHSRRFPTEEQTDYVAMAANTTPVILEIDPRNDEFEEYHEPSTPDPTGKEE</sequence>
<keyword evidence="8" id="KW-1185">Reference proteome</keyword>
<dbReference type="Pfam" id="PF07690">
    <property type="entry name" value="MFS_1"/>
    <property type="match status" value="1"/>
</dbReference>
<feature type="transmembrane region" description="Helical" evidence="5">
    <location>
        <begin position="354"/>
        <end position="373"/>
    </location>
</feature>
<protein>
    <recommendedName>
        <fullName evidence="6">Major facilitator superfamily (MFS) profile domain-containing protein</fullName>
    </recommendedName>
</protein>
<evidence type="ECO:0000256" key="3">
    <source>
        <dbReference type="ARBA" id="ARBA00023136"/>
    </source>
</evidence>
<dbReference type="InterPro" id="IPR011701">
    <property type="entry name" value="MFS"/>
</dbReference>
<keyword evidence="3 5" id="KW-0472">Membrane</keyword>
<feature type="domain" description="Major facilitator superfamily (MFS) profile" evidence="6">
    <location>
        <begin position="7"/>
        <end position="379"/>
    </location>
</feature>
<feature type="transmembrane region" description="Helical" evidence="5">
    <location>
        <begin position="325"/>
        <end position="348"/>
    </location>
</feature>
<feature type="transmembrane region" description="Helical" evidence="5">
    <location>
        <begin position="160"/>
        <end position="178"/>
    </location>
</feature>
<dbReference type="Gene3D" id="1.20.1250.20">
    <property type="entry name" value="MFS general substrate transporter like domains"/>
    <property type="match status" value="2"/>
</dbReference>
<keyword evidence="2 5" id="KW-1133">Transmembrane helix</keyword>
<dbReference type="Proteomes" id="UP000256763">
    <property type="component" value="Unassembled WGS sequence"/>
</dbReference>
<dbReference type="InterPro" id="IPR047200">
    <property type="entry name" value="MFS_YcaD-like"/>
</dbReference>
<dbReference type="RefSeq" id="WP_116304143.1">
    <property type="nucleotide sequence ID" value="NZ_NFZV01000041.1"/>
</dbReference>
<evidence type="ECO:0000313" key="7">
    <source>
        <dbReference type="EMBL" id="RFA31665.1"/>
    </source>
</evidence>
<keyword evidence="1 5" id="KW-0812">Transmembrane</keyword>
<dbReference type="PANTHER" id="PTHR23521">
    <property type="entry name" value="TRANSPORTER MFS SUPERFAMILY"/>
    <property type="match status" value="1"/>
</dbReference>
<organism evidence="7 8">
    <name type="scientific">Alkalilimnicola ehrlichii</name>
    <dbReference type="NCBI Taxonomy" id="351052"/>
    <lineage>
        <taxon>Bacteria</taxon>
        <taxon>Pseudomonadati</taxon>
        <taxon>Pseudomonadota</taxon>
        <taxon>Gammaproteobacteria</taxon>
        <taxon>Chromatiales</taxon>
        <taxon>Ectothiorhodospiraceae</taxon>
        <taxon>Alkalilimnicola</taxon>
    </lineage>
</organism>
<dbReference type="OrthoDB" id="9810614at2"/>
<reference evidence="8" key="1">
    <citation type="submission" date="2017-05" db="EMBL/GenBank/DDBJ databases">
        <authorList>
            <person name="Sharma S."/>
            <person name="Sidhu C."/>
            <person name="Pinnaka A.K."/>
        </authorList>
    </citation>
    <scope>NUCLEOTIDE SEQUENCE [LARGE SCALE GENOMIC DNA]</scope>
    <source>
        <strain evidence="8">AK93</strain>
    </source>
</reference>
<feature type="transmembrane region" description="Helical" evidence="5">
    <location>
        <begin position="73"/>
        <end position="92"/>
    </location>
</feature>
<proteinExistence type="predicted"/>
<dbReference type="CDD" id="cd17477">
    <property type="entry name" value="MFS_YcaD_like"/>
    <property type="match status" value="1"/>
</dbReference>
<gene>
    <name evidence="7" type="ORF">CAL65_21750</name>
</gene>
<name>A0A3E0WIG9_9GAMM</name>
<evidence type="ECO:0000256" key="4">
    <source>
        <dbReference type="SAM" id="MobiDB-lite"/>
    </source>
</evidence>
<feature type="transmembrane region" description="Helical" evidence="5">
    <location>
        <begin position="199"/>
        <end position="223"/>
    </location>
</feature>
<feature type="transmembrane region" description="Helical" evidence="5">
    <location>
        <begin position="98"/>
        <end position="119"/>
    </location>
</feature>
<dbReference type="EMBL" id="NFZW01000043">
    <property type="protein sequence ID" value="RFA31665.1"/>
    <property type="molecule type" value="Genomic_DNA"/>
</dbReference>
<dbReference type="GO" id="GO:0005886">
    <property type="term" value="C:plasma membrane"/>
    <property type="evidence" value="ECO:0007669"/>
    <property type="project" value="TreeGrafter"/>
</dbReference>
<dbReference type="PANTHER" id="PTHR23521:SF3">
    <property type="entry name" value="MFS TRANSPORTER"/>
    <property type="match status" value="1"/>
</dbReference>
<evidence type="ECO:0000259" key="6">
    <source>
        <dbReference type="PROSITE" id="PS50850"/>
    </source>
</evidence>
<dbReference type="GO" id="GO:0022857">
    <property type="term" value="F:transmembrane transporter activity"/>
    <property type="evidence" value="ECO:0007669"/>
    <property type="project" value="InterPro"/>
</dbReference>
<feature type="transmembrane region" description="Helical" evidence="5">
    <location>
        <begin position="235"/>
        <end position="253"/>
    </location>
</feature>
<feature type="transmembrane region" description="Helical" evidence="5">
    <location>
        <begin position="289"/>
        <end position="313"/>
    </location>
</feature>
<feature type="transmembrane region" description="Helical" evidence="5">
    <location>
        <begin position="265"/>
        <end position="283"/>
    </location>
</feature>
<feature type="region of interest" description="Disordered" evidence="4">
    <location>
        <begin position="407"/>
        <end position="426"/>
    </location>
</feature>
<dbReference type="InterPro" id="IPR036259">
    <property type="entry name" value="MFS_trans_sf"/>
</dbReference>
<evidence type="ECO:0000313" key="8">
    <source>
        <dbReference type="Proteomes" id="UP000256763"/>
    </source>
</evidence>
<dbReference type="SUPFAM" id="SSF103473">
    <property type="entry name" value="MFS general substrate transporter"/>
    <property type="match status" value="1"/>
</dbReference>
<dbReference type="PROSITE" id="PS50850">
    <property type="entry name" value="MFS"/>
    <property type="match status" value="1"/>
</dbReference>
<accession>A0A3E0WIG9</accession>
<dbReference type="AlphaFoldDB" id="A0A3E0WIG9"/>
<feature type="transmembrane region" description="Helical" evidence="5">
    <location>
        <begin position="42"/>
        <end position="61"/>
    </location>
</feature>
<evidence type="ECO:0000256" key="2">
    <source>
        <dbReference type="ARBA" id="ARBA00022989"/>
    </source>
</evidence>